<sequence>MLQEKDELPNIKGVVAEWKELMENACPPPGNFESQFSWLKQKDIYSSQLLKIEKTIVSYFESLHLPDYPTIYDYLVLGLRSKDIIATFNWDPFLIQAYRRNKDVAKLPDIRFLHGCVAFATCNEHDILGVPSEICTICNTTLKQSKLFYPVENKDYTNDNLIKRDWEKVTEKLKEAFQITIFGYSGPATDFNARQLLLENWNPTPTNNFKQFCHAEIIDIKKQEEIVKCWKNYFPLGHSIINSDFWKSSIAIWPRRTFEWKYSVSIEGKFLRNGEHYKTDSLKDLQDWFSKLYY</sequence>
<keyword evidence="2" id="KW-1185">Reference proteome</keyword>
<reference evidence="2" key="1">
    <citation type="submission" date="2017-10" db="EMBL/GenBank/DDBJ databases">
        <authorList>
            <person name="Frank J."/>
        </authorList>
    </citation>
    <scope>NUCLEOTIDE SEQUENCE [LARGE SCALE GENOMIC DNA]</scope>
</reference>
<dbReference type="AlphaFoldDB" id="A0A2C9CF00"/>
<dbReference type="KEGG" id="kst:KSMBR1_1659"/>
<protein>
    <submittedName>
        <fullName evidence="1">Uncharacterized protein</fullName>
    </submittedName>
</protein>
<dbReference type="EMBL" id="LT934425">
    <property type="protein sequence ID" value="SOH04158.1"/>
    <property type="molecule type" value="Genomic_DNA"/>
</dbReference>
<accession>A0A2C9CF00</accession>
<dbReference type="RefSeq" id="WP_099324888.1">
    <property type="nucleotide sequence ID" value="NZ_LT934425.1"/>
</dbReference>
<organism evidence="1 2">
    <name type="scientific">Kuenenia stuttgartiensis</name>
    <dbReference type="NCBI Taxonomy" id="174633"/>
    <lineage>
        <taxon>Bacteria</taxon>
        <taxon>Pseudomonadati</taxon>
        <taxon>Planctomycetota</taxon>
        <taxon>Candidatus Brocadiia</taxon>
        <taxon>Candidatus Brocadiales</taxon>
        <taxon>Candidatus Brocadiaceae</taxon>
        <taxon>Candidatus Kuenenia</taxon>
    </lineage>
</organism>
<name>A0A2C9CF00_KUEST</name>
<evidence type="ECO:0000313" key="1">
    <source>
        <dbReference type="EMBL" id="SOH04158.1"/>
    </source>
</evidence>
<proteinExistence type="predicted"/>
<evidence type="ECO:0000313" key="2">
    <source>
        <dbReference type="Proteomes" id="UP000221734"/>
    </source>
</evidence>
<dbReference type="Proteomes" id="UP000221734">
    <property type="component" value="Chromosome Kuenenia_stuttgartiensis_MBR1"/>
</dbReference>
<gene>
    <name evidence="1" type="ORF">KSMBR1_1659</name>
</gene>